<dbReference type="Proteomes" id="UP001497623">
    <property type="component" value="Unassembled WGS sequence"/>
</dbReference>
<dbReference type="EMBL" id="CAXKWB010015308">
    <property type="protein sequence ID" value="CAL4113300.1"/>
    <property type="molecule type" value="Genomic_DNA"/>
</dbReference>
<evidence type="ECO:0000313" key="1">
    <source>
        <dbReference type="EMBL" id="CAL4113300.1"/>
    </source>
</evidence>
<accession>A0AAV2R2K5</accession>
<keyword evidence="2" id="KW-1185">Reference proteome</keyword>
<reference evidence="1 2" key="1">
    <citation type="submission" date="2024-05" db="EMBL/GenBank/DDBJ databases">
        <authorList>
            <person name="Wallberg A."/>
        </authorList>
    </citation>
    <scope>NUCLEOTIDE SEQUENCE [LARGE SCALE GENOMIC DNA]</scope>
</reference>
<name>A0AAV2R2K5_MEGNR</name>
<proteinExistence type="predicted"/>
<protein>
    <submittedName>
        <fullName evidence="1">Uncharacterized protein</fullName>
    </submittedName>
</protein>
<gene>
    <name evidence="1" type="ORF">MNOR_LOCUS20091</name>
</gene>
<feature type="non-terminal residue" evidence="1">
    <location>
        <position position="579"/>
    </location>
</feature>
<dbReference type="InterPro" id="IPR051436">
    <property type="entry name" value="Autophagy-related_EPG5"/>
</dbReference>
<dbReference type="PANTHER" id="PTHR31139">
    <property type="entry name" value="ECTOPIC P GRANULES PROTEIN 5 HOMOLOG"/>
    <property type="match status" value="1"/>
</dbReference>
<evidence type="ECO:0000313" key="2">
    <source>
        <dbReference type="Proteomes" id="UP001497623"/>
    </source>
</evidence>
<dbReference type="GO" id="GO:0097352">
    <property type="term" value="P:autophagosome maturation"/>
    <property type="evidence" value="ECO:0007669"/>
    <property type="project" value="TreeGrafter"/>
</dbReference>
<dbReference type="AlphaFoldDB" id="A0AAV2R2K5"/>
<comment type="caution">
    <text evidence="1">The sequence shown here is derived from an EMBL/GenBank/DDBJ whole genome shotgun (WGS) entry which is preliminary data.</text>
</comment>
<sequence length="579" mass="66083">MAEAQRKRKTRVKKTVQEPCALNTEEDGELTISVQEIKDGEESTSMQEILDEYSDTPLPYIKSEAGTDTSYGSNVRSGQILNDKYNIELENPENKNSVNVDGHCIKEKLDYFKDKESVNDSSPNLEATNYPENVNEAILEEIPPQLDNESLQEKLDKMEPYLQVQKQLNNLKLSEAELESNYTISESNANADNYNTATAPVLEYISEPSAPVFTKSVSEQAVPVASAPEVETQISNVIEKINIKNNRVVQKRVVYSENLIVESLTDIQLELLYQNQQLEENETFITHFLNEESNIPQQEFYELVLGYLRARTGLIGSQKELLNIQKQYKNQKENIWIFEERIGREEGECEDEKMLTVEHKYEVASFKKEISHHVSKLLKQKRDLLADSYALHAYTSEMSKLQVENYMQKILSDCPELLQLTKTSPVKPCSGSQCHPSHLSIQNEKLRLCISVLFAFQRRGIKDQIFIRDTRQWLTDLIAILLRVAICHDHLFIINHIMRCPAGVGTWAASYIQIGGQYDSSGFSTDFDGILRCSLEVNLNMQISLAKSFEVTEDLLMKHTVIPPTSDHNSYLHAKNDNI</sequence>
<organism evidence="1 2">
    <name type="scientific">Meganyctiphanes norvegica</name>
    <name type="common">Northern krill</name>
    <name type="synonym">Thysanopoda norvegica</name>
    <dbReference type="NCBI Taxonomy" id="48144"/>
    <lineage>
        <taxon>Eukaryota</taxon>
        <taxon>Metazoa</taxon>
        <taxon>Ecdysozoa</taxon>
        <taxon>Arthropoda</taxon>
        <taxon>Crustacea</taxon>
        <taxon>Multicrustacea</taxon>
        <taxon>Malacostraca</taxon>
        <taxon>Eumalacostraca</taxon>
        <taxon>Eucarida</taxon>
        <taxon>Euphausiacea</taxon>
        <taxon>Euphausiidae</taxon>
        <taxon>Meganyctiphanes</taxon>
    </lineage>
</organism>
<dbReference type="PANTHER" id="PTHR31139:SF4">
    <property type="entry name" value="ECTOPIC P GRANULES PROTEIN 5 HOMOLOG"/>
    <property type="match status" value="1"/>
</dbReference>
<dbReference type="GO" id="GO:0005737">
    <property type="term" value="C:cytoplasm"/>
    <property type="evidence" value="ECO:0007669"/>
    <property type="project" value="TreeGrafter"/>
</dbReference>